<dbReference type="EMBL" id="JARK01001515">
    <property type="protein sequence ID" value="EYB93708.1"/>
    <property type="molecule type" value="Genomic_DNA"/>
</dbReference>
<gene>
    <name evidence="2" type="primary">Acey_s0179.g706</name>
    <name evidence="2" type="ORF">Y032_0179g706</name>
</gene>
<evidence type="ECO:0000256" key="1">
    <source>
        <dbReference type="SAM" id="MobiDB-lite"/>
    </source>
</evidence>
<proteinExistence type="predicted"/>
<name>A0A016SSM4_9BILA</name>
<dbReference type="Proteomes" id="UP000024635">
    <property type="component" value="Unassembled WGS sequence"/>
</dbReference>
<feature type="region of interest" description="Disordered" evidence="1">
    <location>
        <begin position="89"/>
        <end position="111"/>
    </location>
</feature>
<comment type="caution">
    <text evidence="2">The sequence shown here is derived from an EMBL/GenBank/DDBJ whole genome shotgun (WGS) entry which is preliminary data.</text>
</comment>
<dbReference type="OrthoDB" id="5855276at2759"/>
<sequence length="111" mass="12415">MGSLDDVNSFQETQYLVFPIRNTNKKPTLIKFPDDLMEDKDGEQGSIWGSDTSLEEETEVSFTSLQSSCNGFSLSHQERFQIAKKINGGMSLDYDEPDSPIGTPAPYIEDL</sequence>
<dbReference type="AlphaFoldDB" id="A0A016SSM4"/>
<organism evidence="2 3">
    <name type="scientific">Ancylostoma ceylanicum</name>
    <dbReference type="NCBI Taxonomy" id="53326"/>
    <lineage>
        <taxon>Eukaryota</taxon>
        <taxon>Metazoa</taxon>
        <taxon>Ecdysozoa</taxon>
        <taxon>Nematoda</taxon>
        <taxon>Chromadorea</taxon>
        <taxon>Rhabditida</taxon>
        <taxon>Rhabditina</taxon>
        <taxon>Rhabditomorpha</taxon>
        <taxon>Strongyloidea</taxon>
        <taxon>Ancylostomatidae</taxon>
        <taxon>Ancylostomatinae</taxon>
        <taxon>Ancylostoma</taxon>
    </lineage>
</organism>
<accession>A0A016SSM4</accession>
<keyword evidence="3" id="KW-1185">Reference proteome</keyword>
<evidence type="ECO:0000313" key="3">
    <source>
        <dbReference type="Proteomes" id="UP000024635"/>
    </source>
</evidence>
<reference evidence="3" key="1">
    <citation type="journal article" date="2015" name="Nat. Genet.">
        <title>The genome and transcriptome of the zoonotic hookworm Ancylostoma ceylanicum identify infection-specific gene families.</title>
        <authorList>
            <person name="Schwarz E.M."/>
            <person name="Hu Y."/>
            <person name="Antoshechkin I."/>
            <person name="Miller M.M."/>
            <person name="Sternberg P.W."/>
            <person name="Aroian R.V."/>
        </authorList>
    </citation>
    <scope>NUCLEOTIDE SEQUENCE</scope>
    <source>
        <strain evidence="3">HY135</strain>
    </source>
</reference>
<protein>
    <submittedName>
        <fullName evidence="2">Uncharacterized protein</fullName>
    </submittedName>
</protein>
<evidence type="ECO:0000313" key="2">
    <source>
        <dbReference type="EMBL" id="EYB93708.1"/>
    </source>
</evidence>